<keyword evidence="4" id="KW-0539">Nucleus</keyword>
<dbReference type="PANTHER" id="PTHR31100">
    <property type="entry name" value="AT-HOOK MOTIF NUCLEAR-LOCALIZED PROTEIN 15"/>
    <property type="match status" value="1"/>
</dbReference>
<evidence type="ECO:0000256" key="5">
    <source>
        <dbReference type="SAM" id="MobiDB-lite"/>
    </source>
</evidence>
<dbReference type="Gene3D" id="3.30.1330.80">
    <property type="entry name" value="Hypothetical protein, similar to alpha- acetolactate decarboxylase, domain 2"/>
    <property type="match status" value="1"/>
</dbReference>
<feature type="region of interest" description="Disordered" evidence="5">
    <location>
        <begin position="1"/>
        <end position="25"/>
    </location>
</feature>
<keyword evidence="8" id="KW-1185">Reference proteome</keyword>
<keyword evidence="2" id="KW-0238">DNA-binding</keyword>
<dbReference type="CDD" id="cd11378">
    <property type="entry name" value="DUF296"/>
    <property type="match status" value="1"/>
</dbReference>
<dbReference type="OrthoDB" id="1911285at2759"/>
<keyword evidence="1" id="KW-0805">Transcription regulation</keyword>
<dbReference type="InterPro" id="IPR005175">
    <property type="entry name" value="PPC_dom"/>
</dbReference>
<dbReference type="Proteomes" id="UP001165190">
    <property type="component" value="Unassembled WGS sequence"/>
</dbReference>
<keyword evidence="3" id="KW-0804">Transcription</keyword>
<sequence length="300" mass="30876">MADYSGVISLSQAPTSDDDSPEHTLLRIPTLSAADGVVVVGGPSKSNTPIYHQQHLIAPSSSETPARKPRGRPPGSKNKPRPPLVITRDSGSVMKTVILAISAGCDIIDTVTSFARRNHVGVTIISATGSVSNVMLRNPVYQEPPLSLNGPFGLLSLSGSFIASVPALSSSRTPQSSLSCSFGVMLSGAEGQVFGGIVAGKLMAETDATVVVVTFVNPSFHRLPYEAVDNEDLCQEARPAGSSIRGNNGGGGGGFAGGATESCSFTGVSKAGYGVAVAAPLNYQPSPDVMTWGPPPPRPY</sequence>
<evidence type="ECO:0000256" key="4">
    <source>
        <dbReference type="ARBA" id="ARBA00023242"/>
    </source>
</evidence>
<evidence type="ECO:0000259" key="6">
    <source>
        <dbReference type="PROSITE" id="PS51742"/>
    </source>
</evidence>
<evidence type="ECO:0000313" key="7">
    <source>
        <dbReference type="EMBL" id="GMJ15514.1"/>
    </source>
</evidence>
<dbReference type="SUPFAM" id="SSF117856">
    <property type="entry name" value="AF0104/ALDC/Ptd012-like"/>
    <property type="match status" value="1"/>
</dbReference>
<evidence type="ECO:0000256" key="1">
    <source>
        <dbReference type="ARBA" id="ARBA00023015"/>
    </source>
</evidence>
<evidence type="ECO:0000256" key="3">
    <source>
        <dbReference type="ARBA" id="ARBA00023163"/>
    </source>
</evidence>
<dbReference type="GO" id="GO:0005634">
    <property type="term" value="C:nucleus"/>
    <property type="evidence" value="ECO:0007669"/>
    <property type="project" value="TreeGrafter"/>
</dbReference>
<evidence type="ECO:0000256" key="2">
    <source>
        <dbReference type="ARBA" id="ARBA00023125"/>
    </source>
</evidence>
<dbReference type="GO" id="GO:0003700">
    <property type="term" value="F:DNA-binding transcription factor activity"/>
    <property type="evidence" value="ECO:0007669"/>
    <property type="project" value="TreeGrafter"/>
</dbReference>
<dbReference type="AlphaFoldDB" id="A0A9W7JKW4"/>
<name>A0A9W7JKW4_HIBTR</name>
<dbReference type="Pfam" id="PF03479">
    <property type="entry name" value="PCC"/>
    <property type="match status" value="1"/>
</dbReference>
<protein>
    <recommendedName>
        <fullName evidence="6">PPC domain-containing protein</fullName>
    </recommendedName>
</protein>
<accession>A0A9W7JKW4</accession>
<feature type="region of interest" description="Disordered" evidence="5">
    <location>
        <begin position="55"/>
        <end position="85"/>
    </location>
</feature>
<reference evidence="7" key="1">
    <citation type="submission" date="2023-05" db="EMBL/GenBank/DDBJ databases">
        <title>Genome and transcriptome analyses reveal genes involved in the formation of fine ridges on petal epidermal cells in Hibiscus trionum.</title>
        <authorList>
            <person name="Koshimizu S."/>
            <person name="Masuda S."/>
            <person name="Ishii T."/>
            <person name="Shirasu K."/>
            <person name="Hoshino A."/>
            <person name="Arita M."/>
        </authorList>
    </citation>
    <scope>NUCLEOTIDE SEQUENCE</scope>
    <source>
        <strain evidence="7">Hamamatsu line</strain>
    </source>
</reference>
<dbReference type="EMBL" id="BSYR01000078">
    <property type="protein sequence ID" value="GMJ15514.1"/>
    <property type="molecule type" value="Genomic_DNA"/>
</dbReference>
<dbReference type="GO" id="GO:0003680">
    <property type="term" value="F:minor groove of adenine-thymine-rich DNA binding"/>
    <property type="evidence" value="ECO:0007669"/>
    <property type="project" value="InterPro"/>
</dbReference>
<dbReference type="PANTHER" id="PTHR31100:SF63">
    <property type="entry name" value="AT-HOOK MOTIF NUCLEAR-LOCALIZED PROTEIN"/>
    <property type="match status" value="1"/>
</dbReference>
<proteinExistence type="predicted"/>
<gene>
    <name evidence="7" type="ORF">HRI_005220600</name>
</gene>
<organism evidence="7 8">
    <name type="scientific">Hibiscus trionum</name>
    <name type="common">Flower of an hour</name>
    <dbReference type="NCBI Taxonomy" id="183268"/>
    <lineage>
        <taxon>Eukaryota</taxon>
        <taxon>Viridiplantae</taxon>
        <taxon>Streptophyta</taxon>
        <taxon>Embryophyta</taxon>
        <taxon>Tracheophyta</taxon>
        <taxon>Spermatophyta</taxon>
        <taxon>Magnoliopsida</taxon>
        <taxon>eudicotyledons</taxon>
        <taxon>Gunneridae</taxon>
        <taxon>Pentapetalae</taxon>
        <taxon>rosids</taxon>
        <taxon>malvids</taxon>
        <taxon>Malvales</taxon>
        <taxon>Malvaceae</taxon>
        <taxon>Malvoideae</taxon>
        <taxon>Hibiscus</taxon>
    </lineage>
</organism>
<feature type="domain" description="PPC" evidence="6">
    <location>
        <begin position="91"/>
        <end position="237"/>
    </location>
</feature>
<dbReference type="PROSITE" id="PS51742">
    <property type="entry name" value="PPC"/>
    <property type="match status" value="1"/>
</dbReference>
<comment type="caution">
    <text evidence="7">The sequence shown here is derived from an EMBL/GenBank/DDBJ whole genome shotgun (WGS) entry which is preliminary data.</text>
</comment>
<evidence type="ECO:0000313" key="8">
    <source>
        <dbReference type="Proteomes" id="UP001165190"/>
    </source>
</evidence>
<dbReference type="InterPro" id="IPR014476">
    <property type="entry name" value="AHL15-29"/>
</dbReference>